<keyword evidence="3" id="KW-1185">Reference proteome</keyword>
<evidence type="ECO:0000313" key="3">
    <source>
        <dbReference type="Proteomes" id="UP001175261"/>
    </source>
</evidence>
<feature type="compositionally biased region" description="Polar residues" evidence="1">
    <location>
        <begin position="442"/>
        <end position="451"/>
    </location>
</feature>
<name>A0AA39GS44_SARSR</name>
<feature type="compositionally biased region" description="Polar residues" evidence="1">
    <location>
        <begin position="157"/>
        <end position="166"/>
    </location>
</feature>
<evidence type="ECO:0000313" key="2">
    <source>
        <dbReference type="EMBL" id="KAK0392573.1"/>
    </source>
</evidence>
<proteinExistence type="predicted"/>
<sequence>MMSSLQPGMTTRARALRNLQGPKTPEPLSDGQGCPSSPPRPRFRLKRRNAPHLHAPTQQFLASVAAADIPIPSIEEPHVVDEEMVDMVYPVIPSLHDIESMEFMDNSLRGRTFSAPKTPAPGAVPSLSPKRYPDWSIGSTASDLESSPECESSRPSTARSTQTSASLFSRYSVTSEELSQCVSPEMERPEPLAASPILGPGDKTLRPIYRTSRSRKAPWTKQMSQHLWFTYMMYLQDPKVTPFRANKSGIPPPGVCSRVAREAKRSWKGSKSQKANVAMSGSNTPTGDGATAFMQWPHTCAATRAHLRELCKLNASSTGLSRQFFAHSPTPFGRTTTATRFLNRRSNNARSPSVFSGKDMAVSLTVSTADSMQLQGPLAQLTSSQDDITPDPSMTPIQSIQVPPAAPQTPPPVMRRLGSPFAARSYGPSSSSSLGAAFGSSLDNGRQNQTLGPRRSLRSPVMMGDSNLSSQKRPFGQPSAEPRKSKRPSLATDLWTEPPATAPQHVQPSPYSQPVIVEKRRSEDFNGPRTNLQELFDAPQPRAPPTTLVPQAKEVIGESRARLGSPFSASSSSHSFPHRVLSSSGMGLGVIRRPFATIQQTSEGQATPAARPSLASRLAYIDERLRDFRHRDRARQQNQPSL</sequence>
<feature type="region of interest" description="Disordered" evidence="1">
    <location>
        <begin position="380"/>
        <end position="511"/>
    </location>
</feature>
<comment type="caution">
    <text evidence="2">The sequence shown here is derived from an EMBL/GenBank/DDBJ whole genome shotgun (WGS) entry which is preliminary data.</text>
</comment>
<evidence type="ECO:0000256" key="1">
    <source>
        <dbReference type="SAM" id="MobiDB-lite"/>
    </source>
</evidence>
<feature type="region of interest" description="Disordered" evidence="1">
    <location>
        <begin position="184"/>
        <end position="205"/>
    </location>
</feature>
<organism evidence="2 3">
    <name type="scientific">Sarocladium strictum</name>
    <name type="common">Black bundle disease fungus</name>
    <name type="synonym">Acremonium strictum</name>
    <dbReference type="NCBI Taxonomy" id="5046"/>
    <lineage>
        <taxon>Eukaryota</taxon>
        <taxon>Fungi</taxon>
        <taxon>Dikarya</taxon>
        <taxon>Ascomycota</taxon>
        <taxon>Pezizomycotina</taxon>
        <taxon>Sordariomycetes</taxon>
        <taxon>Hypocreomycetidae</taxon>
        <taxon>Hypocreales</taxon>
        <taxon>Sarocladiaceae</taxon>
        <taxon>Sarocladium</taxon>
    </lineage>
</organism>
<feature type="region of interest" description="Disordered" evidence="1">
    <location>
        <begin position="112"/>
        <end position="166"/>
    </location>
</feature>
<feature type="compositionally biased region" description="Pro residues" evidence="1">
    <location>
        <begin position="404"/>
        <end position="413"/>
    </location>
</feature>
<reference evidence="2" key="1">
    <citation type="submission" date="2022-10" db="EMBL/GenBank/DDBJ databases">
        <title>Determination and structural analysis of whole genome sequence of Sarocladium strictum F4-1.</title>
        <authorList>
            <person name="Hu L."/>
            <person name="Jiang Y."/>
        </authorList>
    </citation>
    <scope>NUCLEOTIDE SEQUENCE</scope>
    <source>
        <strain evidence="2">F4-1</strain>
    </source>
</reference>
<feature type="region of interest" description="Disordered" evidence="1">
    <location>
        <begin position="16"/>
        <end position="44"/>
    </location>
</feature>
<feature type="compositionally biased region" description="Low complexity" evidence="1">
    <location>
        <begin position="422"/>
        <end position="441"/>
    </location>
</feature>
<dbReference type="AlphaFoldDB" id="A0AA39GS44"/>
<accession>A0AA39GS44</accession>
<dbReference type="Proteomes" id="UP001175261">
    <property type="component" value="Unassembled WGS sequence"/>
</dbReference>
<feature type="compositionally biased region" description="Low complexity" evidence="1">
    <location>
        <begin position="145"/>
        <end position="156"/>
    </location>
</feature>
<dbReference type="EMBL" id="JAPDFR010000001">
    <property type="protein sequence ID" value="KAK0392573.1"/>
    <property type="molecule type" value="Genomic_DNA"/>
</dbReference>
<protein>
    <submittedName>
        <fullName evidence="2">Uncharacterized protein</fullName>
    </submittedName>
</protein>
<gene>
    <name evidence="2" type="ORF">NLU13_2068</name>
</gene>